<dbReference type="GO" id="GO:0016491">
    <property type="term" value="F:oxidoreductase activity"/>
    <property type="evidence" value="ECO:0007669"/>
    <property type="project" value="InterPro"/>
</dbReference>
<gene>
    <name evidence="2" type="ORF">ATC1_1291</name>
</gene>
<dbReference type="PANTHER" id="PTHR43741">
    <property type="entry name" value="FMN-DEPENDENT NADH-AZOREDUCTASE 1"/>
    <property type="match status" value="1"/>
</dbReference>
<protein>
    <submittedName>
        <fullName evidence="2">NADPH-dependent FMN reductase</fullName>
    </submittedName>
</protein>
<evidence type="ECO:0000313" key="3">
    <source>
        <dbReference type="Proteomes" id="UP000053370"/>
    </source>
</evidence>
<dbReference type="InterPro" id="IPR029039">
    <property type="entry name" value="Flavoprotein-like_sf"/>
</dbReference>
<dbReference type="Gene3D" id="3.40.50.360">
    <property type="match status" value="1"/>
</dbReference>
<organism evidence="2">
    <name type="scientific">Flexilinea flocculi</name>
    <dbReference type="NCBI Taxonomy" id="1678840"/>
    <lineage>
        <taxon>Bacteria</taxon>
        <taxon>Bacillati</taxon>
        <taxon>Chloroflexota</taxon>
        <taxon>Anaerolineae</taxon>
        <taxon>Anaerolineales</taxon>
        <taxon>Anaerolineaceae</taxon>
        <taxon>Flexilinea</taxon>
    </lineage>
</organism>
<name>A0A0K8PA96_9CHLR</name>
<dbReference type="InterPro" id="IPR005025">
    <property type="entry name" value="FMN_Rdtase-like_dom"/>
</dbReference>
<dbReference type="EMBL" id="DF968180">
    <property type="protein sequence ID" value="GAP39561.1"/>
    <property type="molecule type" value="Genomic_DNA"/>
</dbReference>
<accession>A0A0K8PA96</accession>
<keyword evidence="3" id="KW-1185">Reference proteome</keyword>
<dbReference type="RefSeq" id="WP_062278105.1">
    <property type="nucleotide sequence ID" value="NZ_DF968180.1"/>
</dbReference>
<dbReference type="Pfam" id="PF03358">
    <property type="entry name" value="FMN_red"/>
    <property type="match status" value="1"/>
</dbReference>
<evidence type="ECO:0000313" key="2">
    <source>
        <dbReference type="EMBL" id="GAP39561.1"/>
    </source>
</evidence>
<feature type="domain" description="NADPH-dependent FMN reductase-like" evidence="1">
    <location>
        <begin position="1"/>
        <end position="154"/>
    </location>
</feature>
<sequence length="233" mass="26243">MKITVLHGQMHHGSTWHITQLFINALQNETAQISEFYFPKDGPAPCIGCFQCFLKGENYCPHAEAVQPIAASIEASDLVILESPCYVYGMSGQLKSFLDHMAYRWMSHRPHPSMSGKIGLCISTAAGLGSGRTAKDMQQNLFYWGISKLYRYSVNVSAMNWETIDPKRKARIEKQVSTMVSRIQKSAGAVKPGLKTRFLFSIMRLNQKGNTWNLTDRNHWVANGWLPAGKTDR</sequence>
<dbReference type="InterPro" id="IPR050104">
    <property type="entry name" value="FMN-dep_NADH:Q_OxRdtase_AzoR1"/>
</dbReference>
<reference evidence="2" key="1">
    <citation type="journal article" date="2015" name="Genome Announc.">
        <title>Draft Genome Sequence of Anaerolineae Strain TC1, a Novel Isolate from a Methanogenic Wastewater Treatment System.</title>
        <authorList>
            <person name="Matsuura N."/>
            <person name="Tourlousse D.M."/>
            <person name="Sun L."/>
            <person name="Toyonaga M."/>
            <person name="Kuroda K."/>
            <person name="Ohashi A."/>
            <person name="Cruz R."/>
            <person name="Yamaguchi T."/>
            <person name="Sekiguchi Y."/>
        </authorList>
    </citation>
    <scope>NUCLEOTIDE SEQUENCE [LARGE SCALE GENOMIC DNA]</scope>
    <source>
        <strain evidence="2">TC1</strain>
    </source>
</reference>
<evidence type="ECO:0000259" key="1">
    <source>
        <dbReference type="Pfam" id="PF03358"/>
    </source>
</evidence>
<proteinExistence type="predicted"/>
<dbReference type="Proteomes" id="UP000053370">
    <property type="component" value="Unassembled WGS sequence"/>
</dbReference>
<dbReference type="AlphaFoldDB" id="A0A0K8PA96"/>
<dbReference type="SUPFAM" id="SSF52218">
    <property type="entry name" value="Flavoproteins"/>
    <property type="match status" value="1"/>
</dbReference>
<dbReference type="STRING" id="1678840.ATC1_1291"/>
<dbReference type="OrthoDB" id="3789967at2"/>
<dbReference type="PANTHER" id="PTHR43741:SF4">
    <property type="entry name" value="FMN-DEPENDENT NADH:QUINONE OXIDOREDUCTASE"/>
    <property type="match status" value="1"/>
</dbReference>